<dbReference type="Proteomes" id="UP000730161">
    <property type="component" value="Unassembled WGS sequence"/>
</dbReference>
<organism evidence="2 3">
    <name type="scientific">Methanocalculus chunghsingensis</name>
    <dbReference type="NCBI Taxonomy" id="156457"/>
    <lineage>
        <taxon>Archaea</taxon>
        <taxon>Methanobacteriati</taxon>
        <taxon>Methanobacteriota</taxon>
        <taxon>Stenosarchaea group</taxon>
        <taxon>Methanomicrobia</taxon>
        <taxon>Methanomicrobiales</taxon>
        <taxon>Methanocalculaceae</taxon>
        <taxon>Methanocalculus</taxon>
    </lineage>
</organism>
<accession>A0A8J7W630</accession>
<evidence type="ECO:0000256" key="1">
    <source>
        <dbReference type="SAM" id="Phobius"/>
    </source>
</evidence>
<evidence type="ECO:0000313" key="3">
    <source>
        <dbReference type="Proteomes" id="UP000730161"/>
    </source>
</evidence>
<keyword evidence="1" id="KW-0812">Transmembrane</keyword>
<reference evidence="2" key="1">
    <citation type="submission" date="2014-12" db="EMBL/GenBank/DDBJ databases">
        <authorList>
            <person name="Huang H.-H."/>
            <person name="Chen S.-C."/>
            <person name="Lai M.-C."/>
        </authorList>
    </citation>
    <scope>NUCLEOTIDE SEQUENCE</scope>
    <source>
        <strain evidence="2">K1F9705b</strain>
    </source>
</reference>
<keyword evidence="3" id="KW-1185">Reference proteome</keyword>
<keyword evidence="1" id="KW-1133">Transmembrane helix</keyword>
<gene>
    <name evidence="2" type="ORF">RJ53_05575</name>
</gene>
<feature type="transmembrane region" description="Helical" evidence="1">
    <location>
        <begin position="16"/>
        <end position="37"/>
    </location>
</feature>
<dbReference type="EMBL" id="JWHL01000007">
    <property type="protein sequence ID" value="MBR1368999.1"/>
    <property type="molecule type" value="Genomic_DNA"/>
</dbReference>
<evidence type="ECO:0000313" key="2">
    <source>
        <dbReference type="EMBL" id="MBR1368999.1"/>
    </source>
</evidence>
<name>A0A8J7W630_9EURY</name>
<keyword evidence="1" id="KW-0472">Membrane</keyword>
<dbReference type="AlphaFoldDB" id="A0A8J7W630"/>
<protein>
    <submittedName>
        <fullName evidence="2">Uncharacterized protein</fullName>
    </submittedName>
</protein>
<feature type="transmembrane region" description="Helical" evidence="1">
    <location>
        <begin position="43"/>
        <end position="62"/>
    </location>
</feature>
<proteinExistence type="predicted"/>
<sequence length="80" mass="9098">MDESARELFKFKYIKLVMMLNVLIFSIAAAVVIFFLIPPEYMLRIPVVAALVIIAVVTGVLTRKNYIETKKWLDIHGKSG</sequence>
<comment type="caution">
    <text evidence="2">The sequence shown here is derived from an EMBL/GenBank/DDBJ whole genome shotgun (WGS) entry which is preliminary data.</text>
</comment>